<dbReference type="AlphaFoldDB" id="A0A5C4WBZ4"/>
<name>A0A5C4WBZ4_9ACTN</name>
<dbReference type="PANTHER" id="PTHR43046:SF12">
    <property type="entry name" value="GDP-MANNOSE MANNOSYL HYDROLASE"/>
    <property type="match status" value="1"/>
</dbReference>
<dbReference type="OrthoDB" id="3214694at2"/>
<keyword evidence="4" id="KW-0460">Magnesium</keyword>
<dbReference type="Gene3D" id="3.90.79.10">
    <property type="entry name" value="Nucleoside Triphosphate Pyrophosphohydrolase"/>
    <property type="match status" value="1"/>
</dbReference>
<comment type="cofactor">
    <cofactor evidence="1">
        <name>Mg(2+)</name>
        <dbReference type="ChEBI" id="CHEBI:18420"/>
    </cofactor>
</comment>
<evidence type="ECO:0000256" key="3">
    <source>
        <dbReference type="ARBA" id="ARBA00022801"/>
    </source>
</evidence>
<dbReference type="PROSITE" id="PS51462">
    <property type="entry name" value="NUDIX"/>
    <property type="match status" value="1"/>
</dbReference>
<dbReference type="EMBL" id="VDLX02000008">
    <property type="protein sequence ID" value="KAB8193159.1"/>
    <property type="molecule type" value="Genomic_DNA"/>
</dbReference>
<dbReference type="Proteomes" id="UP000312512">
    <property type="component" value="Unassembled WGS sequence"/>
</dbReference>
<accession>A0A5P9YXQ5</accession>
<dbReference type="SUPFAM" id="SSF55811">
    <property type="entry name" value="Nudix"/>
    <property type="match status" value="1"/>
</dbReference>
<dbReference type="InterPro" id="IPR020084">
    <property type="entry name" value="NUDIX_hydrolase_CS"/>
</dbReference>
<evidence type="ECO:0000256" key="1">
    <source>
        <dbReference type="ARBA" id="ARBA00001946"/>
    </source>
</evidence>
<keyword evidence="7" id="KW-1185">Reference proteome</keyword>
<evidence type="ECO:0000256" key="2">
    <source>
        <dbReference type="ARBA" id="ARBA00005582"/>
    </source>
</evidence>
<dbReference type="InterPro" id="IPR015797">
    <property type="entry name" value="NUDIX_hydrolase-like_dom_sf"/>
</dbReference>
<sequence>MIERIQRPTARVILAAPDDRVLLFRFTPPDPWPKEPAWHLPGGGVEPGESLVEAAMREALEETGHVLGPADLGDPVAVNEGPWSNLGRHFYSVHTYFFARVAAATVAPTAPEDFDSEDFVNASRWFGAAELAGLTELVFPPGLAGLLPGLLSGVRPAAPVRLG</sequence>
<gene>
    <name evidence="6" type="ORF">FH608_022895</name>
</gene>
<dbReference type="RefSeq" id="WP_139632614.1">
    <property type="nucleotide sequence ID" value="NZ_CP045572.1"/>
</dbReference>
<evidence type="ECO:0000313" key="6">
    <source>
        <dbReference type="EMBL" id="KAB8193159.1"/>
    </source>
</evidence>
<dbReference type="PANTHER" id="PTHR43046">
    <property type="entry name" value="GDP-MANNOSE MANNOSYL HYDROLASE"/>
    <property type="match status" value="1"/>
</dbReference>
<dbReference type="PROSITE" id="PS00893">
    <property type="entry name" value="NUDIX_BOX"/>
    <property type="match status" value="1"/>
</dbReference>
<dbReference type="InterPro" id="IPR000086">
    <property type="entry name" value="NUDIX_hydrolase_dom"/>
</dbReference>
<comment type="caution">
    <text evidence="6">The sequence shown here is derived from an EMBL/GenBank/DDBJ whole genome shotgun (WGS) entry which is preliminary data.</text>
</comment>
<protein>
    <submittedName>
        <fullName evidence="6">NUDIX domain-containing protein</fullName>
    </submittedName>
</protein>
<dbReference type="PRINTS" id="PR00502">
    <property type="entry name" value="NUDIXFAMILY"/>
</dbReference>
<evidence type="ECO:0000256" key="4">
    <source>
        <dbReference type="ARBA" id="ARBA00022842"/>
    </source>
</evidence>
<proteinExistence type="inferred from homology"/>
<dbReference type="Pfam" id="PF00293">
    <property type="entry name" value="NUDIX"/>
    <property type="match status" value="1"/>
</dbReference>
<accession>A0A5C4WBZ4</accession>
<dbReference type="GO" id="GO:0016787">
    <property type="term" value="F:hydrolase activity"/>
    <property type="evidence" value="ECO:0007669"/>
    <property type="project" value="UniProtKB-KW"/>
</dbReference>
<dbReference type="InterPro" id="IPR020476">
    <property type="entry name" value="Nudix_hydrolase"/>
</dbReference>
<reference evidence="6 7" key="1">
    <citation type="submission" date="2019-10" db="EMBL/GenBank/DDBJ databases">
        <title>Nonomuraea sp. nov., isolated from Phyllanthus amarus.</title>
        <authorList>
            <person name="Klykleung N."/>
            <person name="Tanasupawat S."/>
        </authorList>
    </citation>
    <scope>NUCLEOTIDE SEQUENCE [LARGE SCALE GENOMIC DNA]</scope>
    <source>
        <strain evidence="6 7">PA1-10</strain>
    </source>
</reference>
<keyword evidence="3 5" id="KW-0378">Hydrolase</keyword>
<evidence type="ECO:0000256" key="5">
    <source>
        <dbReference type="RuleBase" id="RU003476"/>
    </source>
</evidence>
<organism evidence="6 7">
    <name type="scientific">Nonomuraea phyllanthi</name>
    <dbReference type="NCBI Taxonomy" id="2219224"/>
    <lineage>
        <taxon>Bacteria</taxon>
        <taxon>Bacillati</taxon>
        <taxon>Actinomycetota</taxon>
        <taxon>Actinomycetes</taxon>
        <taxon>Streptosporangiales</taxon>
        <taxon>Streptosporangiaceae</taxon>
        <taxon>Nonomuraea</taxon>
    </lineage>
</organism>
<evidence type="ECO:0000313" key="7">
    <source>
        <dbReference type="Proteomes" id="UP000312512"/>
    </source>
</evidence>
<comment type="similarity">
    <text evidence="2 5">Belongs to the Nudix hydrolase family.</text>
</comment>